<organism evidence="2 3">
    <name type="scientific">Gordonia humi</name>
    <dbReference type="NCBI Taxonomy" id="686429"/>
    <lineage>
        <taxon>Bacteria</taxon>
        <taxon>Bacillati</taxon>
        <taxon>Actinomycetota</taxon>
        <taxon>Actinomycetes</taxon>
        <taxon>Mycobacteriales</taxon>
        <taxon>Gordoniaceae</taxon>
        <taxon>Gordonia</taxon>
    </lineage>
</organism>
<protein>
    <recommendedName>
        <fullName evidence="1">FAS1-like dehydratase domain-containing protein</fullName>
    </recommendedName>
</protein>
<dbReference type="RefSeq" id="WP_183370209.1">
    <property type="nucleotide sequence ID" value="NZ_BAABHL010000076.1"/>
</dbReference>
<dbReference type="Proteomes" id="UP000551501">
    <property type="component" value="Unassembled WGS sequence"/>
</dbReference>
<evidence type="ECO:0000259" key="1">
    <source>
        <dbReference type="Pfam" id="PF13452"/>
    </source>
</evidence>
<keyword evidence="3" id="KW-1185">Reference proteome</keyword>
<dbReference type="Pfam" id="PF13452">
    <property type="entry name" value="FAS1_DH_region"/>
    <property type="match status" value="1"/>
</dbReference>
<dbReference type="SUPFAM" id="SSF54637">
    <property type="entry name" value="Thioesterase/thiol ester dehydrase-isomerase"/>
    <property type="match status" value="1"/>
</dbReference>
<feature type="domain" description="FAS1-like dehydratase" evidence="1">
    <location>
        <begin position="12"/>
        <end position="135"/>
    </location>
</feature>
<gene>
    <name evidence="2" type="ORF">BKA16_001669</name>
</gene>
<dbReference type="AlphaFoldDB" id="A0A840F6F0"/>
<sequence>MTHDPDDTASPVGTSGLPWEFRIEQGKIREFAAAMQSDNPAYQGPDAIIPPTFLVTAAQWAPAGVRVNVGFERKRLLHGEQQYEFVGRPPHVGDVLTAQEAVVERYEKPGKRGGQMRFAVVVTDYRDSEGRLVARATGTFIERAARKVTE</sequence>
<dbReference type="InterPro" id="IPR029069">
    <property type="entry name" value="HotDog_dom_sf"/>
</dbReference>
<accession>A0A840F6F0</accession>
<proteinExistence type="predicted"/>
<evidence type="ECO:0000313" key="3">
    <source>
        <dbReference type="Proteomes" id="UP000551501"/>
    </source>
</evidence>
<name>A0A840F6F0_9ACTN</name>
<dbReference type="EMBL" id="JACIFP010000001">
    <property type="protein sequence ID" value="MBB4135117.1"/>
    <property type="molecule type" value="Genomic_DNA"/>
</dbReference>
<evidence type="ECO:0000313" key="2">
    <source>
        <dbReference type="EMBL" id="MBB4135117.1"/>
    </source>
</evidence>
<comment type="caution">
    <text evidence="2">The sequence shown here is derived from an EMBL/GenBank/DDBJ whole genome shotgun (WGS) entry which is preliminary data.</text>
</comment>
<dbReference type="InterPro" id="IPR039569">
    <property type="entry name" value="FAS1-like_DH_region"/>
</dbReference>
<dbReference type="Gene3D" id="3.10.129.10">
    <property type="entry name" value="Hotdog Thioesterase"/>
    <property type="match status" value="1"/>
</dbReference>
<reference evidence="2 3" key="1">
    <citation type="submission" date="2020-08" db="EMBL/GenBank/DDBJ databases">
        <title>Sequencing the genomes of 1000 actinobacteria strains.</title>
        <authorList>
            <person name="Klenk H.-P."/>
        </authorList>
    </citation>
    <scope>NUCLEOTIDE SEQUENCE [LARGE SCALE GENOMIC DNA]</scope>
    <source>
        <strain evidence="2 3">DSM 45298</strain>
    </source>
</reference>